<dbReference type="Gene3D" id="2.60.120.290">
    <property type="entry name" value="Spermadhesin, CUB domain"/>
    <property type="match status" value="1"/>
</dbReference>
<feature type="transmembrane region" description="Helical" evidence="24">
    <location>
        <begin position="857"/>
        <end position="880"/>
    </location>
</feature>
<dbReference type="FunFam" id="2.60.120.290:FF:000019">
    <property type="entry name" value="Adhesion G-protein coupled receptor G6"/>
    <property type="match status" value="1"/>
</dbReference>
<evidence type="ECO:0000256" key="17">
    <source>
        <dbReference type="ARBA" id="ARBA00069922"/>
    </source>
</evidence>
<dbReference type="Gene3D" id="2.60.120.200">
    <property type="match status" value="1"/>
</dbReference>
<keyword evidence="14" id="KW-0675">Receptor</keyword>
<dbReference type="InterPro" id="IPR000832">
    <property type="entry name" value="GPCR_2_secretin-like"/>
</dbReference>
<dbReference type="GO" id="GO:0022011">
    <property type="term" value="P:myelination in peripheral nervous system"/>
    <property type="evidence" value="ECO:0007669"/>
    <property type="project" value="TreeGrafter"/>
</dbReference>
<evidence type="ECO:0000259" key="28">
    <source>
        <dbReference type="PROSITE" id="PS50261"/>
    </source>
</evidence>
<dbReference type="GO" id="GO:0005886">
    <property type="term" value="C:plasma membrane"/>
    <property type="evidence" value="ECO:0007669"/>
    <property type="project" value="UniProtKB-SubCell"/>
</dbReference>
<dbReference type="Gene3D" id="1.20.1070.10">
    <property type="entry name" value="Rhodopsin 7-helix transmembrane proteins"/>
    <property type="match status" value="1"/>
</dbReference>
<dbReference type="Gene3D" id="2.60.220.50">
    <property type="match status" value="1"/>
</dbReference>
<dbReference type="PANTHER" id="PTHR12011">
    <property type="entry name" value="ADHESION G-PROTEIN COUPLED RECEPTOR"/>
    <property type="match status" value="1"/>
</dbReference>
<dbReference type="SMART" id="SM00042">
    <property type="entry name" value="CUB"/>
    <property type="match status" value="1"/>
</dbReference>
<dbReference type="Proteomes" id="UP000540150">
    <property type="component" value="Unassembled WGS sequence"/>
</dbReference>
<dbReference type="PROSITE" id="PS50261">
    <property type="entry name" value="G_PROTEIN_RECEP_F2_4"/>
    <property type="match status" value="1"/>
</dbReference>
<dbReference type="InterPro" id="IPR013320">
    <property type="entry name" value="ConA-like_dom_sf"/>
</dbReference>
<evidence type="ECO:0000256" key="15">
    <source>
        <dbReference type="ARBA" id="ARBA00023180"/>
    </source>
</evidence>
<dbReference type="InterPro" id="IPR017983">
    <property type="entry name" value="GPCR_2_secretin-like_CS"/>
</dbReference>
<feature type="domain" description="GAIN-B" evidence="27">
    <location>
        <begin position="663"/>
        <end position="844"/>
    </location>
</feature>
<evidence type="ECO:0000256" key="23">
    <source>
        <dbReference type="SAM" id="MobiDB-lite"/>
    </source>
</evidence>
<dbReference type="Pfam" id="PF00002">
    <property type="entry name" value="7tm_2"/>
    <property type="match status" value="1"/>
</dbReference>
<dbReference type="PROSITE" id="PS01180">
    <property type="entry name" value="CUB"/>
    <property type="match status" value="1"/>
</dbReference>
<evidence type="ECO:0000259" key="27">
    <source>
        <dbReference type="PROSITE" id="PS50221"/>
    </source>
</evidence>
<protein>
    <recommendedName>
        <fullName evidence="17">Adhesion G-protein coupled receptor G6</fullName>
    </recommendedName>
    <alternativeName>
        <fullName evidence="18">Developmentally regulated G-protein-coupled receptor</fullName>
    </alternativeName>
    <alternativeName>
        <fullName evidence="19">G-protein coupled receptor 126</fullName>
    </alternativeName>
</protein>
<dbReference type="GO" id="GO:0060347">
    <property type="term" value="P:heart trabecula formation"/>
    <property type="evidence" value="ECO:0007669"/>
    <property type="project" value="TreeGrafter"/>
</dbReference>
<dbReference type="SMART" id="SM00159">
    <property type="entry name" value="PTX"/>
    <property type="match status" value="1"/>
</dbReference>
<evidence type="ECO:0000256" key="25">
    <source>
        <dbReference type="SAM" id="SignalP"/>
    </source>
</evidence>
<feature type="transmembrane region" description="Helical" evidence="24">
    <location>
        <begin position="917"/>
        <end position="941"/>
    </location>
</feature>
<evidence type="ECO:0000313" key="30">
    <source>
        <dbReference type="EMBL" id="NXB40442.1"/>
    </source>
</evidence>
<dbReference type="PROSITE" id="PS00650">
    <property type="entry name" value="G_PROTEIN_RECEP_F2_2"/>
    <property type="match status" value="1"/>
</dbReference>
<evidence type="ECO:0000256" key="1">
    <source>
        <dbReference type="ARBA" id="ARBA00004651"/>
    </source>
</evidence>
<feature type="disulfide bond" evidence="22">
    <location>
        <begin position="93"/>
        <end position="110"/>
    </location>
</feature>
<dbReference type="Pfam" id="PF01825">
    <property type="entry name" value="GPS"/>
    <property type="match status" value="1"/>
</dbReference>
<dbReference type="InterPro" id="IPR000859">
    <property type="entry name" value="CUB_dom"/>
</dbReference>
<dbReference type="InterPro" id="IPR046338">
    <property type="entry name" value="GAIN_dom_sf"/>
</dbReference>
<evidence type="ECO:0000256" key="10">
    <source>
        <dbReference type="ARBA" id="ARBA00022989"/>
    </source>
</evidence>
<comment type="subcellular location">
    <subcellularLocation>
        <location evidence="1">Cell membrane</location>
        <topology evidence="1">Multi-pass membrane protein</topology>
    </subcellularLocation>
</comment>
<dbReference type="CDD" id="cd15996">
    <property type="entry name" value="7tmB2_GPR126"/>
    <property type="match status" value="1"/>
</dbReference>
<evidence type="ECO:0000313" key="31">
    <source>
        <dbReference type="Proteomes" id="UP000540150"/>
    </source>
</evidence>
<proteinExistence type="inferred from homology"/>
<feature type="domain" description="G-protein coupled receptors family 2 profile 2" evidence="28">
    <location>
        <begin position="855"/>
        <end position="1115"/>
    </location>
</feature>
<gene>
    <name evidence="30" type="primary">Adgrg6</name>
    <name evidence="30" type="ORF">EULNIG_R02016</name>
</gene>
<dbReference type="Pfam" id="PF00354">
    <property type="entry name" value="Pentaxin"/>
    <property type="match status" value="1"/>
</dbReference>
<dbReference type="GO" id="GO:0004930">
    <property type="term" value="F:G protein-coupled receptor activity"/>
    <property type="evidence" value="ECO:0007669"/>
    <property type="project" value="UniProtKB-KW"/>
</dbReference>
<feature type="non-terminal residue" evidence="30">
    <location>
        <position position="1188"/>
    </location>
</feature>
<dbReference type="FunFam" id="2.60.120.200:FF:000050">
    <property type="entry name" value="Adhesion G protein-coupled receptor G6"/>
    <property type="match status" value="1"/>
</dbReference>
<dbReference type="GO" id="GO:0007166">
    <property type="term" value="P:cell surface receptor signaling pathway"/>
    <property type="evidence" value="ECO:0007669"/>
    <property type="project" value="InterPro"/>
</dbReference>
<dbReference type="SUPFAM" id="SSF81321">
    <property type="entry name" value="Family A G protein-coupled receptor-like"/>
    <property type="match status" value="1"/>
</dbReference>
<evidence type="ECO:0000256" key="13">
    <source>
        <dbReference type="ARBA" id="ARBA00023157"/>
    </source>
</evidence>
<feature type="non-terminal residue" evidence="30">
    <location>
        <position position="1"/>
    </location>
</feature>
<dbReference type="Pfam" id="PF00431">
    <property type="entry name" value="CUB"/>
    <property type="match status" value="1"/>
</dbReference>
<keyword evidence="9" id="KW-0106">Calcium</keyword>
<dbReference type="FunFam" id="2.60.220.50:FF:000006">
    <property type="entry name" value="Adhesion G-protein coupled receptor G6"/>
    <property type="match status" value="1"/>
</dbReference>
<comment type="subunit">
    <text evidence="21">Heterodimer of 2 chains generated by proteolytic processing; the large extracellular N-terminal fragment and the membrane-bound C-terminal fragment predominantly remain associated and non-covalently linked. Interacts with Laminin-2; this interaction stabilizes the receptor in an inactive state. Laminin-2 polymerization could facilitate ADGRG6-NTF removal, thereby exposing the tethered agonist to drive myelination. Interacts with PRNP. Interacts with ITGB1. Interacts with LRP1.</text>
</comment>
<evidence type="ECO:0000256" key="4">
    <source>
        <dbReference type="ARBA" id="ARBA00022553"/>
    </source>
</evidence>
<dbReference type="GO" id="GO:0007189">
    <property type="term" value="P:adenylate cyclase-activating G protein-coupled receptor signaling pathway"/>
    <property type="evidence" value="ECO:0007669"/>
    <property type="project" value="TreeGrafter"/>
</dbReference>
<feature type="signal peptide" evidence="25">
    <location>
        <begin position="1"/>
        <end position="36"/>
    </location>
</feature>
<keyword evidence="3" id="KW-1003">Cell membrane</keyword>
<evidence type="ECO:0000256" key="16">
    <source>
        <dbReference type="ARBA" id="ARBA00023224"/>
    </source>
</evidence>
<dbReference type="GO" id="GO:0043236">
    <property type="term" value="F:laminin binding"/>
    <property type="evidence" value="ECO:0007669"/>
    <property type="project" value="TreeGrafter"/>
</dbReference>
<keyword evidence="10 24" id="KW-1133">Transmembrane helix</keyword>
<dbReference type="InterPro" id="IPR035914">
    <property type="entry name" value="Sperma_CUB_dom_sf"/>
</dbReference>
<dbReference type="InterPro" id="IPR058857">
    <property type="entry name" value="GAIN_ADGRG2/6"/>
</dbReference>
<feature type="transmembrane region" description="Helical" evidence="24">
    <location>
        <begin position="1091"/>
        <end position="1114"/>
    </location>
</feature>
<dbReference type="SUPFAM" id="SSF49854">
    <property type="entry name" value="Spermadhesin, CUB domain"/>
    <property type="match status" value="1"/>
</dbReference>
<evidence type="ECO:0000256" key="19">
    <source>
        <dbReference type="ARBA" id="ARBA00082039"/>
    </source>
</evidence>
<keyword evidence="5" id="KW-0165">Cleavage on pair of basic residues</keyword>
<evidence type="ECO:0000259" key="29">
    <source>
        <dbReference type="PROSITE" id="PS51828"/>
    </source>
</evidence>
<organism evidence="30 31">
    <name type="scientific">Eulacestoma nigropectus</name>
    <name type="common">wattled ploughbill</name>
    <dbReference type="NCBI Taxonomy" id="461239"/>
    <lineage>
        <taxon>Eukaryota</taxon>
        <taxon>Metazoa</taxon>
        <taxon>Chordata</taxon>
        <taxon>Craniata</taxon>
        <taxon>Vertebrata</taxon>
        <taxon>Euteleostomi</taxon>
        <taxon>Archelosauria</taxon>
        <taxon>Archosauria</taxon>
        <taxon>Dinosauria</taxon>
        <taxon>Saurischia</taxon>
        <taxon>Theropoda</taxon>
        <taxon>Coelurosauria</taxon>
        <taxon>Aves</taxon>
        <taxon>Neognathae</taxon>
        <taxon>Neoaves</taxon>
        <taxon>Telluraves</taxon>
        <taxon>Australaves</taxon>
        <taxon>Passeriformes</taxon>
        <taxon>Corvoidea</taxon>
        <taxon>Pachycephalidae</taxon>
        <taxon>Eulacestoma</taxon>
    </lineage>
</organism>
<dbReference type="PRINTS" id="PR00249">
    <property type="entry name" value="GPCRSECRETIN"/>
</dbReference>
<dbReference type="PANTHER" id="PTHR12011:SF290">
    <property type="entry name" value="ADHESION G-PROTEIN COUPLED RECEPTOR G6"/>
    <property type="match status" value="1"/>
</dbReference>
<comment type="caution">
    <text evidence="22">Lacks conserved residue(s) required for the propagation of feature annotation.</text>
</comment>
<dbReference type="InterPro" id="IPR057333">
    <property type="entry name" value="SEA_Gpr126"/>
</dbReference>
<evidence type="ECO:0000256" key="6">
    <source>
        <dbReference type="ARBA" id="ARBA00022692"/>
    </source>
</evidence>
<dbReference type="CDD" id="cd00041">
    <property type="entry name" value="CUB"/>
    <property type="match status" value="1"/>
</dbReference>
<feature type="chain" id="PRO_5029728577" description="Adhesion G-protein coupled receptor G6" evidence="25">
    <location>
        <begin position="37"/>
        <end position="1188"/>
    </location>
</feature>
<evidence type="ECO:0000256" key="7">
    <source>
        <dbReference type="ARBA" id="ARBA00022723"/>
    </source>
</evidence>
<feature type="transmembrane region" description="Helical" evidence="24">
    <location>
        <begin position="1063"/>
        <end position="1085"/>
    </location>
</feature>
<comment type="caution">
    <text evidence="30">The sequence shown here is derived from an EMBL/GenBank/DDBJ whole genome shotgun (WGS) entry which is preliminary data.</text>
</comment>
<feature type="transmembrane region" description="Helical" evidence="24">
    <location>
        <begin position="892"/>
        <end position="911"/>
    </location>
</feature>
<dbReference type="AlphaFoldDB" id="A0A7K8DQA0"/>
<keyword evidence="6 24" id="KW-0812">Transmembrane</keyword>
<dbReference type="SMART" id="SM00303">
    <property type="entry name" value="GPS"/>
    <property type="match status" value="1"/>
</dbReference>
<dbReference type="Pfam" id="PF25307">
    <property type="entry name" value="SEA_Gpr126"/>
    <property type="match status" value="1"/>
</dbReference>
<dbReference type="InterPro" id="IPR000203">
    <property type="entry name" value="GPS"/>
</dbReference>
<feature type="transmembrane region" description="Helical" evidence="24">
    <location>
        <begin position="961"/>
        <end position="984"/>
    </location>
</feature>
<evidence type="ECO:0000256" key="12">
    <source>
        <dbReference type="ARBA" id="ARBA00023136"/>
    </source>
</evidence>
<reference evidence="30 31" key="1">
    <citation type="submission" date="2019-09" db="EMBL/GenBank/DDBJ databases">
        <title>Bird 10,000 Genomes (B10K) Project - Family phase.</title>
        <authorList>
            <person name="Zhang G."/>
        </authorList>
    </citation>
    <scope>NUCLEOTIDE SEQUENCE [LARGE SCALE GENOMIC DNA]</scope>
    <source>
        <strain evidence="30">B10K-DU-029-39</strain>
        <tissue evidence="30">Heart or muscle</tissue>
    </source>
</reference>
<dbReference type="InterPro" id="IPR017981">
    <property type="entry name" value="GPCR_2-like_7TM"/>
</dbReference>
<comment type="similarity">
    <text evidence="2">Belongs to the G-protein coupled receptor 2 family. Adhesion G-protein coupled receptor (ADGR) subfamily.</text>
</comment>
<evidence type="ECO:0000256" key="5">
    <source>
        <dbReference type="ARBA" id="ARBA00022685"/>
    </source>
</evidence>
<dbReference type="SUPFAM" id="SSF49899">
    <property type="entry name" value="Concanavalin A-like lectins/glucanases"/>
    <property type="match status" value="1"/>
</dbReference>
<dbReference type="PROSITE" id="PS51828">
    <property type="entry name" value="PTX_2"/>
    <property type="match status" value="1"/>
</dbReference>
<evidence type="ECO:0000256" key="20">
    <source>
        <dbReference type="ARBA" id="ARBA00093343"/>
    </source>
</evidence>
<evidence type="ECO:0000256" key="8">
    <source>
        <dbReference type="ARBA" id="ARBA00022729"/>
    </source>
</evidence>
<keyword evidence="4" id="KW-0597">Phosphoprotein</keyword>
<dbReference type="InterPro" id="IPR001759">
    <property type="entry name" value="PTX_dom"/>
</dbReference>
<dbReference type="PROSITE" id="PS50221">
    <property type="entry name" value="GAIN_B"/>
    <property type="match status" value="1"/>
</dbReference>
<evidence type="ECO:0000256" key="22">
    <source>
        <dbReference type="PROSITE-ProRule" id="PRU00059"/>
    </source>
</evidence>
<feature type="region of interest" description="Disordered" evidence="23">
    <location>
        <begin position="1153"/>
        <end position="1173"/>
    </location>
</feature>
<evidence type="ECO:0000256" key="11">
    <source>
        <dbReference type="ARBA" id="ARBA00023040"/>
    </source>
</evidence>
<keyword evidence="7" id="KW-0479">Metal-binding</keyword>
<keyword evidence="16" id="KW-0807">Transducer</keyword>
<keyword evidence="15" id="KW-0325">Glycoprotein</keyword>
<dbReference type="OrthoDB" id="10037534at2759"/>
<dbReference type="Pfam" id="PF26574">
    <property type="entry name" value="GAIN_ADGRG2"/>
    <property type="match status" value="1"/>
</dbReference>
<dbReference type="GO" id="GO:0046872">
    <property type="term" value="F:metal ion binding"/>
    <property type="evidence" value="ECO:0007669"/>
    <property type="project" value="UniProtKB-KW"/>
</dbReference>
<keyword evidence="31" id="KW-1185">Reference proteome</keyword>
<keyword evidence="13 22" id="KW-1015">Disulfide bond</keyword>
<name>A0A7K8DQA0_9CORV</name>
<keyword evidence="11" id="KW-0297">G-protein coupled receptor</keyword>
<dbReference type="EMBL" id="VZTE01006235">
    <property type="protein sequence ID" value="NXB40442.1"/>
    <property type="molecule type" value="Genomic_DNA"/>
</dbReference>
<evidence type="ECO:0000256" key="2">
    <source>
        <dbReference type="ARBA" id="ARBA00007343"/>
    </source>
</evidence>
<evidence type="ECO:0000256" key="18">
    <source>
        <dbReference type="ARBA" id="ARBA00080676"/>
    </source>
</evidence>
<evidence type="ECO:0000256" key="3">
    <source>
        <dbReference type="ARBA" id="ARBA00022475"/>
    </source>
</evidence>
<evidence type="ECO:0000256" key="24">
    <source>
        <dbReference type="SAM" id="Phobius"/>
    </source>
</evidence>
<sequence length="1188" mass="132108">MSHVSEMWCYHWKWKLQHCLCLFATYIICMQQAAHGCYDCRTVLTDPSGVFTSPCFPSDYPNSQACKWIIRAPHGFIIQLTFIDFDIEEAPGCIYDSLTLDNGESPMNLCGITAKGLSYNSTGNEMIVSFKSDFSIQKKGFNASYVRIAVSLRNQKVIIPQVPDIDAVSVAETVSVPELRQFTLCFEATKGNSDDNDDWKVFSYTDALLTELLSFGKTTKGHFLSISGTQCILKNALPRNAEFFTGTFQQLCVVWDSFLGTIGIYAKNTYHVVHCPEIFDKVIPGDGRLVLGSNSNEVSSLNGDIYNFRLWNFTMNAQTLANLSCDVKGNIVDWENEFWSIPTSALKAENNLSCGSYLIPSSSIEPTSCANLGSLCQATVNATTPTPPTVTTNMPDTNRNDKPNNGGLFYRISIIVSSANPNSVSKVHDVVAEWLNRTFQNWNYTVYVVNISIHPASIREGARQKRSIKSFSALALLVYNSTNNINLEEEDIRQKLISNNRTMEEGYQLHTVNVDPVEKCLAEENPPNYFWPDTRPTVTNFTFCHGSSVQTASRTCYLGLQNYTSYWGQPDLRNCTENAADIANQLLNLTGEGQQLTSDKVNDVVQKLKKIVNDEEIDESLGSTVVTIFSNILTSSDSVLAASSSEALKTIDALALKIHFAGPSMSISTRNLALGVSSINSTSFKGGSFSVSPQNNASDFQIDFDKDQTSAFASVVLPPSLLKNLSQDEFEVISRAQFTFFNKNGLFQDAENPANLTSFVVACSIGNLTIQDLQDYVKVTIKHTKIQEDPKPTCVFWDMNKNGGNGGWNPAGCQVDAESNENETVCLCNHLTHFGVLMDLQRTVTQIDSQNTKVLTFITYIGCGISAIFSAATLLTYIAFEKLRRDYPSKILMNLSTALLFLNLIFLLDGWVASFDIDGLCIAVAALLHFFLLATFTWMGLEAVHMYIALVKVFNTYIRRYILKFCIIGWGLPALVIAIVLASANTNASHVYGKELYGRDANGQGGDDFCWIKNEVVFYVTCAGYFGIMFLMNVAMFIVVMVQICGRNGKRTNRSLKEEILRNLRSVVSLTFLLGMTWGFAFFAWGPLTLAFLYLFSIFNSLQGLFIFVFHCAMKENVQKQWRRHLCCGRFRLADNSDWSKTATNIIKKSSDNLGKSLSSSSIGSNSTYLTSKSKSTTNTYCKRNSHT</sequence>
<keyword evidence="12 24" id="KW-0472">Membrane</keyword>
<evidence type="ECO:0000256" key="21">
    <source>
        <dbReference type="ARBA" id="ARBA00093532"/>
    </source>
</evidence>
<dbReference type="InterPro" id="IPR057244">
    <property type="entry name" value="GAIN_B"/>
</dbReference>
<dbReference type="FunFam" id="1.20.1070.10:FF:000052">
    <property type="entry name" value="Adhesion G-protein coupled receptor G6"/>
    <property type="match status" value="1"/>
</dbReference>
<feature type="transmembrane region" description="Helical" evidence="24">
    <location>
        <begin position="1016"/>
        <end position="1042"/>
    </location>
</feature>
<evidence type="ECO:0000256" key="9">
    <source>
        <dbReference type="ARBA" id="ARBA00022837"/>
    </source>
</evidence>
<evidence type="ECO:0000259" key="26">
    <source>
        <dbReference type="PROSITE" id="PS01180"/>
    </source>
</evidence>
<keyword evidence="8 25" id="KW-0732">Signal</keyword>
<comment type="function">
    <text evidence="20">Adhesion G-protein coupled receptor (aGPCR) for steroid hormones, such as progesterone and 17alpha-hydroxyprogesterone (17OHP). Involved in many biological processes, such as myelination, sprouting angiogenesis, placenta, ear and cartilage development. Ligand binding causes a conformation change that triggers signaling via guanine nucleotide-binding proteins (G proteins) and modulates the activity of downstream effectors, such as adenylate cyclase. ADGRG6 is coupled to G(i) G alpha proteins and mediates inhibition of adenylate cyclase. Also able to couple to G(q) G proteins. Involved in myelination of the peripheral nervous system: required for differentiation of promyelinating Schwann cells and for normal myelination of axons. Also acts as a regulator of body length and bone mass. Acts as a regulator of blood-brain barrier formation in the central nervous system vie its association with LRP1 and ITGB1.</text>
</comment>
<evidence type="ECO:0000256" key="14">
    <source>
        <dbReference type="ARBA" id="ARBA00023170"/>
    </source>
</evidence>
<feature type="domain" description="Pentraxin (PTX)" evidence="29">
    <location>
        <begin position="153"/>
        <end position="354"/>
    </location>
</feature>
<accession>A0A7K8DQA0</accession>
<feature type="domain" description="CUB" evidence="26">
    <location>
        <begin position="40"/>
        <end position="148"/>
    </location>
</feature>